<gene>
    <name evidence="1" type="ORF">Bpfe_013832</name>
</gene>
<keyword evidence="1" id="KW-0675">Receptor</keyword>
<comment type="caution">
    <text evidence="1">The sequence shown here is derived from an EMBL/GenBank/DDBJ whole genome shotgun (WGS) entry which is preliminary data.</text>
</comment>
<reference evidence="1" key="1">
    <citation type="journal article" date="2023" name="PLoS Negl. Trop. Dis.">
        <title>A genome sequence for Biomphalaria pfeifferi, the major vector snail for the human-infecting parasite Schistosoma mansoni.</title>
        <authorList>
            <person name="Bu L."/>
            <person name="Lu L."/>
            <person name="Laidemitt M.R."/>
            <person name="Zhang S.M."/>
            <person name="Mutuku M."/>
            <person name="Mkoji G."/>
            <person name="Steinauer M."/>
            <person name="Loker E.S."/>
        </authorList>
    </citation>
    <scope>NUCLEOTIDE SEQUENCE</scope>
    <source>
        <strain evidence="1">KasaAsao</strain>
    </source>
</reference>
<dbReference type="Gene3D" id="3.40.50.2300">
    <property type="match status" value="1"/>
</dbReference>
<dbReference type="Proteomes" id="UP001233172">
    <property type="component" value="Unassembled WGS sequence"/>
</dbReference>
<evidence type="ECO:0000313" key="2">
    <source>
        <dbReference type="Proteomes" id="UP001233172"/>
    </source>
</evidence>
<evidence type="ECO:0000313" key="1">
    <source>
        <dbReference type="EMBL" id="KAK0056614.1"/>
    </source>
</evidence>
<reference evidence="1" key="2">
    <citation type="submission" date="2023-04" db="EMBL/GenBank/DDBJ databases">
        <authorList>
            <person name="Bu L."/>
            <person name="Lu L."/>
            <person name="Laidemitt M.R."/>
            <person name="Zhang S.M."/>
            <person name="Mutuku M."/>
            <person name="Mkoji G."/>
            <person name="Steinauer M."/>
            <person name="Loker E.S."/>
        </authorList>
    </citation>
    <scope>NUCLEOTIDE SEQUENCE</scope>
    <source>
        <strain evidence="1">KasaAsao</strain>
        <tissue evidence="1">Whole Snail</tissue>
    </source>
</reference>
<dbReference type="AlphaFoldDB" id="A0AAD8FB29"/>
<organism evidence="1 2">
    <name type="scientific">Biomphalaria pfeifferi</name>
    <name type="common">Bloodfluke planorb</name>
    <name type="synonym">Freshwater snail</name>
    <dbReference type="NCBI Taxonomy" id="112525"/>
    <lineage>
        <taxon>Eukaryota</taxon>
        <taxon>Metazoa</taxon>
        <taxon>Spiralia</taxon>
        <taxon>Lophotrochozoa</taxon>
        <taxon>Mollusca</taxon>
        <taxon>Gastropoda</taxon>
        <taxon>Heterobranchia</taxon>
        <taxon>Euthyneura</taxon>
        <taxon>Panpulmonata</taxon>
        <taxon>Hygrophila</taxon>
        <taxon>Lymnaeoidea</taxon>
        <taxon>Planorbidae</taxon>
        <taxon>Biomphalaria</taxon>
    </lineage>
</organism>
<sequence>GLFGAGDEHSSIENALKYAVYRINHDRQLLANTKLIYDIQTLSPGDAFGSSKK</sequence>
<feature type="non-terminal residue" evidence="1">
    <location>
        <position position="1"/>
    </location>
</feature>
<name>A0AAD8FB29_BIOPF</name>
<dbReference type="EMBL" id="JASAOG010000060">
    <property type="protein sequence ID" value="KAK0056614.1"/>
    <property type="molecule type" value="Genomic_DNA"/>
</dbReference>
<feature type="non-terminal residue" evidence="1">
    <location>
        <position position="53"/>
    </location>
</feature>
<proteinExistence type="predicted"/>
<keyword evidence="2" id="KW-1185">Reference proteome</keyword>
<accession>A0AAD8FB29</accession>
<protein>
    <submittedName>
        <fullName evidence="1">Glutamate receptor InvGluR-K1 polypeptide</fullName>
    </submittedName>
</protein>